<organism evidence="4 5">
    <name type="scientific">Nostocoides jenkinsii Ben 74</name>
    <dbReference type="NCBI Taxonomy" id="1193518"/>
    <lineage>
        <taxon>Bacteria</taxon>
        <taxon>Bacillati</taxon>
        <taxon>Actinomycetota</taxon>
        <taxon>Actinomycetes</taxon>
        <taxon>Micrococcales</taxon>
        <taxon>Intrasporangiaceae</taxon>
        <taxon>Nostocoides</taxon>
    </lineage>
</organism>
<dbReference type="PANTHER" id="PTHR43877">
    <property type="entry name" value="AMINOALKYLPHOSPHONATE N-ACETYLTRANSFERASE-RELATED-RELATED"/>
    <property type="match status" value="1"/>
</dbReference>
<evidence type="ECO:0000256" key="2">
    <source>
        <dbReference type="ARBA" id="ARBA00023315"/>
    </source>
</evidence>
<evidence type="ECO:0000256" key="1">
    <source>
        <dbReference type="ARBA" id="ARBA00022679"/>
    </source>
</evidence>
<dbReference type="GO" id="GO:0016747">
    <property type="term" value="F:acyltransferase activity, transferring groups other than amino-acyl groups"/>
    <property type="evidence" value="ECO:0007669"/>
    <property type="project" value="InterPro"/>
</dbReference>
<evidence type="ECO:0000313" key="5">
    <source>
        <dbReference type="Proteomes" id="UP000035720"/>
    </source>
</evidence>
<dbReference type="InterPro" id="IPR016181">
    <property type="entry name" value="Acyl_CoA_acyltransferase"/>
</dbReference>
<comment type="caution">
    <text evidence="4">The sequence shown here is derived from an EMBL/GenBank/DDBJ whole genome shotgun (WGS) entry which is preliminary data.</text>
</comment>
<dbReference type="Proteomes" id="UP000035720">
    <property type="component" value="Unassembled WGS sequence"/>
</dbReference>
<keyword evidence="1" id="KW-0808">Transferase</keyword>
<keyword evidence="2" id="KW-0012">Acyltransferase</keyword>
<dbReference type="CDD" id="cd04301">
    <property type="entry name" value="NAT_SF"/>
    <property type="match status" value="1"/>
</dbReference>
<gene>
    <name evidence="4" type="ORF">BN13_190016</name>
</gene>
<evidence type="ECO:0000313" key="4">
    <source>
        <dbReference type="EMBL" id="CCI52611.1"/>
    </source>
</evidence>
<name>A0A077M5N5_9MICO</name>
<dbReference type="Pfam" id="PF00583">
    <property type="entry name" value="Acetyltransf_1"/>
    <property type="match status" value="1"/>
</dbReference>
<dbReference type="SUPFAM" id="SSF55729">
    <property type="entry name" value="Acyl-CoA N-acyltransferases (Nat)"/>
    <property type="match status" value="1"/>
</dbReference>
<proteinExistence type="predicted"/>
<dbReference type="AlphaFoldDB" id="A0A077M5N5"/>
<dbReference type="PROSITE" id="PS51186">
    <property type="entry name" value="GNAT"/>
    <property type="match status" value="1"/>
</dbReference>
<sequence>MARPHLSVTKAKAVDAGVLATLWIESALVSGMSHDLAARAANAGRIREALARPGTSALLATLDGRPVGFVVVNTRNQGLIEPAALAIDELYVVSGARRQGVAAALLGGVAKLAESQGHDVIFANVSTTDKLSNRFFARLGFTSTVTRRAVPTSVLRRKLAGSDAAARDVLLGKRRTLRARAGIDTAQVAPRLTLRRPAAG</sequence>
<dbReference type="InterPro" id="IPR050832">
    <property type="entry name" value="Bact_Acetyltransf"/>
</dbReference>
<reference evidence="4 5" key="1">
    <citation type="journal article" date="2013" name="ISME J.">
        <title>A metabolic model for members of the genus Tetrasphaera involved in enhanced biological phosphorus removal.</title>
        <authorList>
            <person name="Kristiansen R."/>
            <person name="Nguyen H.T.T."/>
            <person name="Saunders A.M."/>
            <person name="Nielsen J.L."/>
            <person name="Wimmer R."/>
            <person name="Le V.Q."/>
            <person name="McIlroy S.J."/>
            <person name="Petrovski S."/>
            <person name="Seviour R.J."/>
            <person name="Calteau A."/>
            <person name="Nielsen K.L."/>
            <person name="Nielsen P.H."/>
        </authorList>
    </citation>
    <scope>NUCLEOTIDE SEQUENCE [LARGE SCALE GENOMIC DNA]</scope>
    <source>
        <strain evidence="4 5">Ben 74</strain>
    </source>
</reference>
<dbReference type="OrthoDB" id="5192872at2"/>
<dbReference type="Gene3D" id="3.40.630.30">
    <property type="match status" value="1"/>
</dbReference>
<keyword evidence="5" id="KW-1185">Reference proteome</keyword>
<protein>
    <recommendedName>
        <fullName evidence="3">N-acetyltransferase domain-containing protein</fullName>
    </recommendedName>
</protein>
<evidence type="ECO:0000259" key="3">
    <source>
        <dbReference type="PROSITE" id="PS51186"/>
    </source>
</evidence>
<dbReference type="EMBL" id="CAJC01000101">
    <property type="protein sequence ID" value="CCI52611.1"/>
    <property type="molecule type" value="Genomic_DNA"/>
</dbReference>
<dbReference type="InterPro" id="IPR000182">
    <property type="entry name" value="GNAT_dom"/>
</dbReference>
<feature type="domain" description="N-acetyltransferase" evidence="3">
    <location>
        <begin position="20"/>
        <end position="161"/>
    </location>
</feature>
<dbReference type="STRING" id="1193518.BN13_190016"/>
<accession>A0A077M5N5</accession>
<dbReference type="RefSeq" id="WP_048544947.1">
    <property type="nucleotide sequence ID" value="NZ_HF571038.1"/>
</dbReference>